<evidence type="ECO:0000256" key="1">
    <source>
        <dbReference type="SAM" id="Phobius"/>
    </source>
</evidence>
<accession>A0A917BTW2</accession>
<evidence type="ECO:0000313" key="3">
    <source>
        <dbReference type="Proteomes" id="UP000606044"/>
    </source>
</evidence>
<feature type="transmembrane region" description="Helical" evidence="1">
    <location>
        <begin position="48"/>
        <end position="72"/>
    </location>
</feature>
<keyword evidence="1" id="KW-0472">Membrane</keyword>
<dbReference type="EMBL" id="BMCT01000001">
    <property type="protein sequence ID" value="GGF54277.1"/>
    <property type="molecule type" value="Genomic_DNA"/>
</dbReference>
<organism evidence="2 3">
    <name type="scientific">Azorhizobium oxalatiphilum</name>
    <dbReference type="NCBI Taxonomy" id="980631"/>
    <lineage>
        <taxon>Bacteria</taxon>
        <taxon>Pseudomonadati</taxon>
        <taxon>Pseudomonadota</taxon>
        <taxon>Alphaproteobacteria</taxon>
        <taxon>Hyphomicrobiales</taxon>
        <taxon>Xanthobacteraceae</taxon>
        <taxon>Azorhizobium</taxon>
    </lineage>
</organism>
<sequence>MSWFFLVVAGLGLGLVFRVPAVLALGTGLFVASVAAQLYHGTSWGTALLSAVVYLVVLEVAYLVGLLLRPLLYRILPGRADRP</sequence>
<reference evidence="2" key="2">
    <citation type="submission" date="2020-09" db="EMBL/GenBank/DDBJ databases">
        <authorList>
            <person name="Sun Q."/>
            <person name="Sedlacek I."/>
        </authorList>
    </citation>
    <scope>NUCLEOTIDE SEQUENCE</scope>
    <source>
        <strain evidence="2">CCM 7897</strain>
    </source>
</reference>
<dbReference type="Proteomes" id="UP000606044">
    <property type="component" value="Unassembled WGS sequence"/>
</dbReference>
<proteinExistence type="predicted"/>
<keyword evidence="1" id="KW-0812">Transmembrane</keyword>
<dbReference type="AlphaFoldDB" id="A0A917BTW2"/>
<gene>
    <name evidence="2" type="ORF">GCM10007301_12220</name>
</gene>
<dbReference type="RefSeq" id="WP_188576323.1">
    <property type="nucleotide sequence ID" value="NZ_BMCT01000001.1"/>
</dbReference>
<keyword evidence="1" id="KW-1133">Transmembrane helix</keyword>
<protein>
    <recommendedName>
        <fullName evidence="4">Transmembrane protein</fullName>
    </recommendedName>
</protein>
<keyword evidence="3" id="KW-1185">Reference proteome</keyword>
<name>A0A917BTW2_9HYPH</name>
<reference evidence="2" key="1">
    <citation type="journal article" date="2014" name="Int. J. Syst. Evol. Microbiol.">
        <title>Complete genome sequence of Corynebacterium casei LMG S-19264T (=DSM 44701T), isolated from a smear-ripened cheese.</title>
        <authorList>
            <consortium name="US DOE Joint Genome Institute (JGI-PGF)"/>
            <person name="Walter F."/>
            <person name="Albersmeier A."/>
            <person name="Kalinowski J."/>
            <person name="Ruckert C."/>
        </authorList>
    </citation>
    <scope>NUCLEOTIDE SEQUENCE</scope>
    <source>
        <strain evidence="2">CCM 7897</strain>
    </source>
</reference>
<comment type="caution">
    <text evidence="2">The sequence shown here is derived from an EMBL/GenBank/DDBJ whole genome shotgun (WGS) entry which is preliminary data.</text>
</comment>
<evidence type="ECO:0000313" key="2">
    <source>
        <dbReference type="EMBL" id="GGF54277.1"/>
    </source>
</evidence>
<evidence type="ECO:0008006" key="4">
    <source>
        <dbReference type="Google" id="ProtNLM"/>
    </source>
</evidence>